<dbReference type="KEGG" id="afy:BW247_07250"/>
<keyword evidence="3 5" id="KW-0949">S-adenosyl-L-methionine</keyword>
<evidence type="ECO:0000259" key="8">
    <source>
        <dbReference type="Pfam" id="PF17827"/>
    </source>
</evidence>
<evidence type="ECO:0000259" key="7">
    <source>
        <dbReference type="Pfam" id="PF05175"/>
    </source>
</evidence>
<dbReference type="NCBIfam" id="TIGR00536">
    <property type="entry name" value="hemK_fam"/>
    <property type="match status" value="1"/>
</dbReference>
<evidence type="ECO:0000256" key="5">
    <source>
        <dbReference type="HAMAP-Rule" id="MF_02126"/>
    </source>
</evidence>
<evidence type="ECO:0000313" key="10">
    <source>
        <dbReference type="Proteomes" id="UP000243807"/>
    </source>
</evidence>
<dbReference type="GO" id="GO:0032259">
    <property type="term" value="P:methylation"/>
    <property type="evidence" value="ECO:0007669"/>
    <property type="project" value="UniProtKB-KW"/>
</dbReference>
<feature type="domain" description="Release factor glutamine methyltransferase N-terminal" evidence="8">
    <location>
        <begin position="9"/>
        <end position="77"/>
    </location>
</feature>
<dbReference type="InterPro" id="IPR002052">
    <property type="entry name" value="DNA_methylase_N6_adenine_CS"/>
</dbReference>
<dbReference type="InterPro" id="IPR029063">
    <property type="entry name" value="SAM-dependent_MTases_sf"/>
</dbReference>
<evidence type="ECO:0000313" key="9">
    <source>
        <dbReference type="EMBL" id="APZ42912.1"/>
    </source>
</evidence>
<dbReference type="InterPro" id="IPR040758">
    <property type="entry name" value="PrmC_N"/>
</dbReference>
<feature type="region of interest" description="Disordered" evidence="6">
    <location>
        <begin position="274"/>
        <end position="295"/>
    </location>
</feature>
<feature type="binding site" evidence="5">
    <location>
        <begin position="188"/>
        <end position="191"/>
    </location>
    <ligand>
        <name>substrate</name>
    </ligand>
</feature>
<dbReference type="Proteomes" id="UP000243807">
    <property type="component" value="Chromosome"/>
</dbReference>
<feature type="binding site" evidence="5">
    <location>
        <position position="145"/>
    </location>
    <ligand>
        <name>S-adenosyl-L-methionine</name>
        <dbReference type="ChEBI" id="CHEBI:59789"/>
    </ligand>
</feature>
<dbReference type="OrthoDB" id="9800643at2"/>
<dbReference type="SUPFAM" id="SSF53335">
    <property type="entry name" value="S-adenosyl-L-methionine-dependent methyltransferases"/>
    <property type="match status" value="1"/>
</dbReference>
<keyword evidence="1 5" id="KW-0489">Methyltransferase</keyword>
<comment type="catalytic activity">
    <reaction evidence="4 5">
        <text>L-glutaminyl-[peptide chain release factor] + S-adenosyl-L-methionine = N(5)-methyl-L-glutaminyl-[peptide chain release factor] + S-adenosyl-L-homocysteine + H(+)</text>
        <dbReference type="Rhea" id="RHEA:42896"/>
        <dbReference type="Rhea" id="RHEA-COMP:10271"/>
        <dbReference type="Rhea" id="RHEA-COMP:10272"/>
        <dbReference type="ChEBI" id="CHEBI:15378"/>
        <dbReference type="ChEBI" id="CHEBI:30011"/>
        <dbReference type="ChEBI" id="CHEBI:57856"/>
        <dbReference type="ChEBI" id="CHEBI:59789"/>
        <dbReference type="ChEBI" id="CHEBI:61891"/>
        <dbReference type="EC" id="2.1.1.297"/>
    </reaction>
</comment>
<dbReference type="InterPro" id="IPR050320">
    <property type="entry name" value="N5-glutamine_MTase"/>
</dbReference>
<dbReference type="GO" id="GO:0102559">
    <property type="term" value="F:peptide chain release factor N(5)-glutamine methyltransferase activity"/>
    <property type="evidence" value="ECO:0007669"/>
    <property type="project" value="UniProtKB-EC"/>
</dbReference>
<dbReference type="AlphaFoldDB" id="A0A1P8UGE3"/>
<feature type="binding site" evidence="5">
    <location>
        <begin position="122"/>
        <end position="126"/>
    </location>
    <ligand>
        <name>S-adenosyl-L-methionine</name>
        <dbReference type="ChEBI" id="CHEBI:59789"/>
    </ligand>
</feature>
<dbReference type="Pfam" id="PF17827">
    <property type="entry name" value="PrmC_N"/>
    <property type="match status" value="1"/>
</dbReference>
<dbReference type="InterPro" id="IPR019874">
    <property type="entry name" value="RF_methyltr_PrmC"/>
</dbReference>
<feature type="binding site" evidence="5">
    <location>
        <position position="188"/>
    </location>
    <ligand>
        <name>S-adenosyl-L-methionine</name>
        <dbReference type="ChEBI" id="CHEBI:59789"/>
    </ligand>
</feature>
<dbReference type="Gene3D" id="3.40.50.150">
    <property type="entry name" value="Vaccinia Virus protein VP39"/>
    <property type="match status" value="1"/>
</dbReference>
<evidence type="ECO:0000256" key="4">
    <source>
        <dbReference type="ARBA" id="ARBA00048391"/>
    </source>
</evidence>
<dbReference type="GO" id="GO:0003676">
    <property type="term" value="F:nucleic acid binding"/>
    <property type="evidence" value="ECO:0007669"/>
    <property type="project" value="InterPro"/>
</dbReference>
<proteinExistence type="inferred from homology"/>
<dbReference type="STRING" id="1765967.BW247_07250"/>
<evidence type="ECO:0000256" key="6">
    <source>
        <dbReference type="SAM" id="MobiDB-lite"/>
    </source>
</evidence>
<gene>
    <name evidence="5" type="primary">prmC</name>
    <name evidence="9" type="ORF">BW247_07250</name>
</gene>
<dbReference type="PROSITE" id="PS00092">
    <property type="entry name" value="N6_MTASE"/>
    <property type="match status" value="1"/>
</dbReference>
<dbReference type="EC" id="2.1.1.297" evidence="5"/>
<evidence type="ECO:0000256" key="2">
    <source>
        <dbReference type="ARBA" id="ARBA00022679"/>
    </source>
</evidence>
<organism evidence="9 10">
    <name type="scientific">Acidihalobacter ferrooxydans</name>
    <dbReference type="NCBI Taxonomy" id="1765967"/>
    <lineage>
        <taxon>Bacteria</taxon>
        <taxon>Pseudomonadati</taxon>
        <taxon>Pseudomonadota</taxon>
        <taxon>Gammaproteobacteria</taxon>
        <taxon>Chromatiales</taxon>
        <taxon>Ectothiorhodospiraceae</taxon>
        <taxon>Acidihalobacter</taxon>
    </lineage>
</organism>
<sequence length="295" mass="31891">MHGARLDAVLKCIRERLAGTADSAPLDAELLLAHALAKPRSYLRAWPERTLSRAQAATLSALLDRRLAGEPLAYLLGRREFWSLELEISPGVLIPRADTETLVERALQLLPSDRPVRVADLGTGSGAIALAIAGERPLSGLVATDRAATALAIARRNATRLHLKNVEFRHGDWCAALGRQSFDLIVSNPPYIALHDPHLTQGDLPHEPIEALASGADGLDDIRAIIGCATQHLTAGGYLLLEHGHDQGAEIRALLQRAGYADVRTRCDLERRERISEGRSARSGTRATDAPTANH</sequence>
<evidence type="ECO:0000256" key="3">
    <source>
        <dbReference type="ARBA" id="ARBA00022691"/>
    </source>
</evidence>
<dbReference type="InterPro" id="IPR004556">
    <property type="entry name" value="HemK-like"/>
</dbReference>
<evidence type="ECO:0000256" key="1">
    <source>
        <dbReference type="ARBA" id="ARBA00022603"/>
    </source>
</evidence>
<keyword evidence="10" id="KW-1185">Reference proteome</keyword>
<dbReference type="NCBIfam" id="TIGR03534">
    <property type="entry name" value="RF_mod_PrmC"/>
    <property type="match status" value="1"/>
</dbReference>
<dbReference type="Pfam" id="PF05175">
    <property type="entry name" value="MTS"/>
    <property type="match status" value="1"/>
</dbReference>
<name>A0A1P8UGE3_9GAMM</name>
<dbReference type="Gene3D" id="1.10.8.10">
    <property type="entry name" value="DNA helicase RuvA subunit, C-terminal domain"/>
    <property type="match status" value="1"/>
</dbReference>
<keyword evidence="2 5" id="KW-0808">Transferase</keyword>
<reference evidence="9 10" key="1">
    <citation type="submission" date="2017-01" db="EMBL/GenBank/DDBJ databases">
        <title>Draft sequence of Acidihalobacter ferrooxidans strain DSM 14175 (strain V8).</title>
        <authorList>
            <person name="Khaleque H.N."/>
            <person name="Ramsay J.P."/>
            <person name="Murphy R.J.T."/>
            <person name="Kaksonen A.H."/>
            <person name="Boxall N.J."/>
            <person name="Watkin E.L.J."/>
        </authorList>
    </citation>
    <scope>NUCLEOTIDE SEQUENCE [LARGE SCALE GENOMIC DNA]</scope>
    <source>
        <strain evidence="9 10">V8</strain>
    </source>
</reference>
<dbReference type="FunFam" id="3.40.50.150:FF:000053">
    <property type="entry name" value="Release factor glutamine methyltransferase"/>
    <property type="match status" value="1"/>
</dbReference>
<feature type="compositionally biased region" description="Polar residues" evidence="6">
    <location>
        <begin position="282"/>
        <end position="295"/>
    </location>
</feature>
<dbReference type="InterPro" id="IPR007848">
    <property type="entry name" value="Small_mtfrase_dom"/>
</dbReference>
<feature type="binding site" evidence="5">
    <location>
        <position position="173"/>
    </location>
    <ligand>
        <name>S-adenosyl-L-methionine</name>
        <dbReference type="ChEBI" id="CHEBI:59789"/>
    </ligand>
</feature>
<dbReference type="PANTHER" id="PTHR18895:SF74">
    <property type="entry name" value="MTRF1L RELEASE FACTOR GLUTAMINE METHYLTRANSFERASE"/>
    <property type="match status" value="1"/>
</dbReference>
<dbReference type="PANTHER" id="PTHR18895">
    <property type="entry name" value="HEMK METHYLTRANSFERASE"/>
    <property type="match status" value="1"/>
</dbReference>
<feature type="domain" description="Methyltransferase small" evidence="7">
    <location>
        <begin position="107"/>
        <end position="193"/>
    </location>
</feature>
<comment type="function">
    <text evidence="5">Methylates the class 1 translation termination release factors RF1/PrfA and RF2/PrfB on the glutamine residue of the universally conserved GGQ motif.</text>
</comment>
<dbReference type="EMBL" id="CP019434">
    <property type="protein sequence ID" value="APZ42912.1"/>
    <property type="molecule type" value="Genomic_DNA"/>
</dbReference>
<accession>A0A1P8UGE3</accession>
<protein>
    <recommendedName>
        <fullName evidence="5">Release factor glutamine methyltransferase</fullName>
        <shortName evidence="5">RF MTase</shortName>
        <ecNumber evidence="5">2.1.1.297</ecNumber>
    </recommendedName>
    <alternativeName>
        <fullName evidence="5">N5-glutamine methyltransferase PrmC</fullName>
    </alternativeName>
    <alternativeName>
        <fullName evidence="5">Protein-(glutamine-N5) MTase PrmC</fullName>
    </alternativeName>
    <alternativeName>
        <fullName evidence="5">Protein-glutamine N-methyltransferase PrmC</fullName>
    </alternativeName>
</protein>
<dbReference type="HAMAP" id="MF_02126">
    <property type="entry name" value="RF_methyltr_PrmC"/>
    <property type="match status" value="1"/>
</dbReference>
<dbReference type="CDD" id="cd02440">
    <property type="entry name" value="AdoMet_MTases"/>
    <property type="match status" value="1"/>
</dbReference>
<comment type="similarity">
    <text evidence="5">Belongs to the protein N5-glutamine methyltransferase family. PrmC subfamily.</text>
</comment>